<evidence type="ECO:0000313" key="2">
    <source>
        <dbReference type="EMBL" id="MBW0477786.1"/>
    </source>
</evidence>
<gene>
    <name evidence="2" type="ORF">O181_017501</name>
</gene>
<evidence type="ECO:0000256" key="1">
    <source>
        <dbReference type="SAM" id="MobiDB-lite"/>
    </source>
</evidence>
<accession>A0A9Q3C7Q3</accession>
<dbReference type="EMBL" id="AVOT02004930">
    <property type="protein sequence ID" value="MBW0477786.1"/>
    <property type="molecule type" value="Genomic_DNA"/>
</dbReference>
<sequence length="116" mass="12857">MTLTGGGSNYSIQSNRSGQGNSNHKSKRQEYQPRGEAQMKHYVNSTSYHRSAEAFDTLIEISEAEITAITVVRAELLPERESRDIPVSVPELVYGSKQAVVGAFSKPLDRENELIC</sequence>
<dbReference type="AlphaFoldDB" id="A0A9Q3C7Q3"/>
<reference evidence="2" key="1">
    <citation type="submission" date="2021-03" db="EMBL/GenBank/DDBJ databases">
        <title>Draft genome sequence of rust myrtle Austropuccinia psidii MF-1, a brazilian biotype.</title>
        <authorList>
            <person name="Quecine M.C."/>
            <person name="Pachon D.M.R."/>
            <person name="Bonatelli M.L."/>
            <person name="Correr F.H."/>
            <person name="Franceschini L.M."/>
            <person name="Leite T.F."/>
            <person name="Margarido G.R.A."/>
            <person name="Almeida C.A."/>
            <person name="Ferrarezi J.A."/>
            <person name="Labate C.A."/>
        </authorList>
    </citation>
    <scope>NUCLEOTIDE SEQUENCE</scope>
    <source>
        <strain evidence="2">MF-1</strain>
    </source>
</reference>
<feature type="compositionally biased region" description="Polar residues" evidence="1">
    <location>
        <begin position="9"/>
        <end position="23"/>
    </location>
</feature>
<keyword evidence="3" id="KW-1185">Reference proteome</keyword>
<feature type="region of interest" description="Disordered" evidence="1">
    <location>
        <begin position="1"/>
        <end position="40"/>
    </location>
</feature>
<comment type="caution">
    <text evidence="2">The sequence shown here is derived from an EMBL/GenBank/DDBJ whole genome shotgun (WGS) entry which is preliminary data.</text>
</comment>
<proteinExistence type="predicted"/>
<organism evidence="2 3">
    <name type="scientific">Austropuccinia psidii MF-1</name>
    <dbReference type="NCBI Taxonomy" id="1389203"/>
    <lineage>
        <taxon>Eukaryota</taxon>
        <taxon>Fungi</taxon>
        <taxon>Dikarya</taxon>
        <taxon>Basidiomycota</taxon>
        <taxon>Pucciniomycotina</taxon>
        <taxon>Pucciniomycetes</taxon>
        <taxon>Pucciniales</taxon>
        <taxon>Sphaerophragmiaceae</taxon>
        <taxon>Austropuccinia</taxon>
    </lineage>
</organism>
<evidence type="ECO:0000313" key="3">
    <source>
        <dbReference type="Proteomes" id="UP000765509"/>
    </source>
</evidence>
<feature type="compositionally biased region" description="Basic and acidic residues" evidence="1">
    <location>
        <begin position="28"/>
        <end position="39"/>
    </location>
</feature>
<name>A0A9Q3C7Q3_9BASI</name>
<dbReference type="Proteomes" id="UP000765509">
    <property type="component" value="Unassembled WGS sequence"/>
</dbReference>
<protein>
    <submittedName>
        <fullName evidence="2">Uncharacterized protein</fullName>
    </submittedName>
</protein>